<organism evidence="5 6">
    <name type="scientific">Acidihalobacter aeolianus</name>
    <dbReference type="NCBI Taxonomy" id="2792603"/>
    <lineage>
        <taxon>Bacteria</taxon>
        <taxon>Pseudomonadati</taxon>
        <taxon>Pseudomonadota</taxon>
        <taxon>Gammaproteobacteria</taxon>
        <taxon>Chromatiales</taxon>
        <taxon>Ectothiorhodospiraceae</taxon>
        <taxon>Acidihalobacter</taxon>
    </lineage>
</organism>
<dbReference type="Pfam" id="PF06445">
    <property type="entry name" value="GyrI-like"/>
    <property type="match status" value="1"/>
</dbReference>
<keyword evidence="1" id="KW-0805">Transcription regulation</keyword>
<evidence type="ECO:0000256" key="1">
    <source>
        <dbReference type="ARBA" id="ARBA00023015"/>
    </source>
</evidence>
<dbReference type="SMART" id="SM00342">
    <property type="entry name" value="HTH_ARAC"/>
    <property type="match status" value="1"/>
</dbReference>
<proteinExistence type="predicted"/>
<evidence type="ECO:0000256" key="3">
    <source>
        <dbReference type="ARBA" id="ARBA00023163"/>
    </source>
</evidence>
<dbReference type="InterPro" id="IPR010499">
    <property type="entry name" value="AraC_E-bd"/>
</dbReference>
<dbReference type="PANTHER" id="PTHR40055">
    <property type="entry name" value="TRANSCRIPTIONAL REGULATOR YGIV-RELATED"/>
    <property type="match status" value="1"/>
</dbReference>
<dbReference type="InterPro" id="IPR018062">
    <property type="entry name" value="HTH_AraC-typ_CS"/>
</dbReference>
<keyword evidence="6" id="KW-1185">Reference proteome</keyword>
<name>A0A1D8K4C9_9GAMM</name>
<dbReference type="SUPFAM" id="SSF55136">
    <property type="entry name" value="Probable bacterial effector-binding domain"/>
    <property type="match status" value="1"/>
</dbReference>
<dbReference type="PRINTS" id="PR00032">
    <property type="entry name" value="HTHARAC"/>
</dbReference>
<evidence type="ECO:0000313" key="5">
    <source>
        <dbReference type="EMBL" id="AOV15815.1"/>
    </source>
</evidence>
<protein>
    <submittedName>
        <fullName evidence="5">AraC family transcriptional regulator</fullName>
    </submittedName>
</protein>
<dbReference type="InterPro" id="IPR018060">
    <property type="entry name" value="HTH_AraC"/>
</dbReference>
<keyword evidence="2" id="KW-0238">DNA-binding</keyword>
<dbReference type="PANTHER" id="PTHR40055:SF1">
    <property type="entry name" value="TRANSCRIPTIONAL REGULATOR YGIV-RELATED"/>
    <property type="match status" value="1"/>
</dbReference>
<dbReference type="InterPro" id="IPR020449">
    <property type="entry name" value="Tscrpt_reg_AraC-type_HTH"/>
</dbReference>
<sequence length="289" mass="33047">MNDAKPAAYAERLGRVFDYIAEHLAEELSVERLSRVANFSKFHFHRQFSLYAGISVARYIQLMRLRQASYRLAFGADSRITDIALDAGFENPESFCRAFKQAFGQTPSQFRKSPAWQPWNERYRLPIRQRTQTMDVNIVEFPQTLLATVEHRGHPDSVNDAAMRLIEWRKTSGLSPVGSSGTFGIAYDDPHTTPPEDFRFDVCGSVAQPIPEDNPQDVVNREIPGGRCAVVRHHGSHQGIGEVAYYLYRDWLPASGEELRDFPLFFRYRNLLPETPEHALVTDVYLPLK</sequence>
<keyword evidence="3" id="KW-0804">Transcription</keyword>
<dbReference type="Pfam" id="PF12833">
    <property type="entry name" value="HTH_18"/>
    <property type="match status" value="1"/>
</dbReference>
<dbReference type="SUPFAM" id="SSF46689">
    <property type="entry name" value="Homeodomain-like"/>
    <property type="match status" value="2"/>
</dbReference>
<dbReference type="KEGG" id="aaeo:BJI67_00915"/>
<dbReference type="InterPro" id="IPR011256">
    <property type="entry name" value="Reg_factor_effector_dom_sf"/>
</dbReference>
<dbReference type="RefSeq" id="WP_070071415.1">
    <property type="nucleotide sequence ID" value="NZ_CP017448.1"/>
</dbReference>
<dbReference type="PROSITE" id="PS01124">
    <property type="entry name" value="HTH_ARAC_FAMILY_2"/>
    <property type="match status" value="1"/>
</dbReference>
<dbReference type="InterPro" id="IPR009057">
    <property type="entry name" value="Homeodomain-like_sf"/>
</dbReference>
<dbReference type="AlphaFoldDB" id="A0A1D8K4C9"/>
<feature type="domain" description="HTH araC/xylS-type" evidence="4">
    <location>
        <begin position="14"/>
        <end position="113"/>
    </location>
</feature>
<dbReference type="GO" id="GO:0043565">
    <property type="term" value="F:sequence-specific DNA binding"/>
    <property type="evidence" value="ECO:0007669"/>
    <property type="project" value="InterPro"/>
</dbReference>
<accession>A0A1D8K4C9</accession>
<dbReference type="SMART" id="SM00871">
    <property type="entry name" value="AraC_E_bind"/>
    <property type="match status" value="1"/>
</dbReference>
<dbReference type="Gene3D" id="1.10.10.60">
    <property type="entry name" value="Homeodomain-like"/>
    <property type="match status" value="2"/>
</dbReference>
<gene>
    <name evidence="5" type="ORF">BJI67_00915</name>
</gene>
<evidence type="ECO:0000313" key="6">
    <source>
        <dbReference type="Proteomes" id="UP000095342"/>
    </source>
</evidence>
<reference evidence="5 6" key="1">
    <citation type="submission" date="2016-09" db="EMBL/GenBank/DDBJ databases">
        <title>Acidihalobacter prosperus V6 (DSM14174).</title>
        <authorList>
            <person name="Khaleque H.N."/>
            <person name="Ramsay J.P."/>
            <person name="Murphy R.J.T."/>
            <person name="Kaksonen A.H."/>
            <person name="Boxall N.J."/>
            <person name="Watkin E.L.J."/>
        </authorList>
    </citation>
    <scope>NUCLEOTIDE SEQUENCE [LARGE SCALE GENOMIC DNA]</scope>
    <source>
        <strain evidence="5 6">V6</strain>
    </source>
</reference>
<dbReference type="PROSITE" id="PS00041">
    <property type="entry name" value="HTH_ARAC_FAMILY_1"/>
    <property type="match status" value="1"/>
</dbReference>
<evidence type="ECO:0000259" key="4">
    <source>
        <dbReference type="PROSITE" id="PS01124"/>
    </source>
</evidence>
<dbReference type="EMBL" id="CP017448">
    <property type="protein sequence ID" value="AOV15815.1"/>
    <property type="molecule type" value="Genomic_DNA"/>
</dbReference>
<dbReference type="GO" id="GO:0003700">
    <property type="term" value="F:DNA-binding transcription factor activity"/>
    <property type="evidence" value="ECO:0007669"/>
    <property type="project" value="InterPro"/>
</dbReference>
<dbReference type="InterPro" id="IPR050908">
    <property type="entry name" value="SmbC-like"/>
</dbReference>
<dbReference type="InterPro" id="IPR029442">
    <property type="entry name" value="GyrI-like"/>
</dbReference>
<dbReference type="Gene3D" id="3.20.80.10">
    <property type="entry name" value="Regulatory factor, effector binding domain"/>
    <property type="match status" value="1"/>
</dbReference>
<evidence type="ECO:0000256" key="2">
    <source>
        <dbReference type="ARBA" id="ARBA00023125"/>
    </source>
</evidence>
<dbReference type="Proteomes" id="UP000095342">
    <property type="component" value="Chromosome"/>
</dbReference>